<evidence type="ECO:0000256" key="7">
    <source>
        <dbReference type="ARBA" id="ARBA00022912"/>
    </source>
</evidence>
<dbReference type="SMART" id="SM00332">
    <property type="entry name" value="PP2Cc"/>
    <property type="match status" value="1"/>
</dbReference>
<dbReference type="STRING" id="93759.A0A1R3K7F1"/>
<comment type="cofactor">
    <cofactor evidence="2">
        <name>Mg(2+)</name>
        <dbReference type="ChEBI" id="CHEBI:18420"/>
    </cofactor>
</comment>
<sequence>MKAKRIMSYDQMLVKGCYVNKKKIGIEDQLKEMPKKKQKVNEEEESQGSETVTCTSHGLISVIGRRRVMEDAVTASVGEIEGYDFYAVYDGHGGAVVATTCRDRLHRLLAKEVHERTRRGKELDWEKVMTACFAKMDEEVSGEGSDQQREAKDVVIRTMGSTAVVVLVGKQELVVANCGDSRAVLCRGGTAVALSRDHKPDRPDEMERVEAAGGRIVNWDGSRVLGVLATSRSIGDQYLKPYVISKPEVSVIERTKSDTFIVLASDGLWDVVSNEIACEVVKRYLDGQIKMRFSEGCSGGDRAAEAAAMLAELAMARGSTDNISVIVVELRR</sequence>
<comment type="cofactor">
    <cofactor evidence="1">
        <name>Mn(2+)</name>
        <dbReference type="ChEBI" id="CHEBI:29035"/>
    </cofactor>
</comment>
<dbReference type="AlphaFoldDB" id="A0A1R3K7F1"/>
<dbReference type="PROSITE" id="PS01032">
    <property type="entry name" value="PPM_1"/>
    <property type="match status" value="1"/>
</dbReference>
<dbReference type="PANTHER" id="PTHR47992">
    <property type="entry name" value="PROTEIN PHOSPHATASE"/>
    <property type="match status" value="1"/>
</dbReference>
<keyword evidence="5 9" id="KW-0378">Hydrolase</keyword>
<evidence type="ECO:0000256" key="6">
    <source>
        <dbReference type="ARBA" id="ARBA00022842"/>
    </source>
</evidence>
<proteinExistence type="inferred from homology"/>
<dbReference type="GO" id="GO:0004722">
    <property type="term" value="F:protein serine/threonine phosphatase activity"/>
    <property type="evidence" value="ECO:0007669"/>
    <property type="project" value="UniProtKB-EC"/>
</dbReference>
<protein>
    <recommendedName>
        <fullName evidence="3">protein-serine/threonine phosphatase</fullName>
        <ecNumber evidence="3">3.1.3.16</ecNumber>
    </recommendedName>
</protein>
<evidence type="ECO:0000256" key="4">
    <source>
        <dbReference type="ARBA" id="ARBA00022723"/>
    </source>
</evidence>
<feature type="domain" description="PPM-type phosphatase" evidence="10">
    <location>
        <begin position="56"/>
        <end position="330"/>
    </location>
</feature>
<dbReference type="InterPro" id="IPR015655">
    <property type="entry name" value="PP2C"/>
</dbReference>
<evidence type="ECO:0000256" key="1">
    <source>
        <dbReference type="ARBA" id="ARBA00001936"/>
    </source>
</evidence>
<evidence type="ECO:0000256" key="3">
    <source>
        <dbReference type="ARBA" id="ARBA00013081"/>
    </source>
</evidence>
<dbReference type="PROSITE" id="PS51746">
    <property type="entry name" value="PPM_2"/>
    <property type="match status" value="1"/>
</dbReference>
<dbReference type="OrthoDB" id="10264738at2759"/>
<dbReference type="Pfam" id="PF00481">
    <property type="entry name" value="PP2C"/>
    <property type="match status" value="1"/>
</dbReference>
<evidence type="ECO:0000259" key="10">
    <source>
        <dbReference type="PROSITE" id="PS51746"/>
    </source>
</evidence>
<keyword evidence="12" id="KW-1185">Reference proteome</keyword>
<dbReference type="InterPro" id="IPR000222">
    <property type="entry name" value="PP2C_BS"/>
</dbReference>
<evidence type="ECO:0000256" key="2">
    <source>
        <dbReference type="ARBA" id="ARBA00001946"/>
    </source>
</evidence>
<dbReference type="FunFam" id="3.60.40.10:FF:000041">
    <property type="entry name" value="Protein phosphatase 2C 51"/>
    <property type="match status" value="1"/>
</dbReference>
<comment type="similarity">
    <text evidence="9">Belongs to the PP2C family.</text>
</comment>
<evidence type="ECO:0000256" key="8">
    <source>
        <dbReference type="ARBA" id="ARBA00023211"/>
    </source>
</evidence>
<keyword evidence="6" id="KW-0460">Magnesium</keyword>
<gene>
    <name evidence="11" type="ORF">COLO4_10693</name>
</gene>
<evidence type="ECO:0000313" key="12">
    <source>
        <dbReference type="Proteomes" id="UP000187203"/>
    </source>
</evidence>
<dbReference type="EC" id="3.1.3.16" evidence="3"/>
<dbReference type="EMBL" id="AWUE01014570">
    <property type="protein sequence ID" value="OMP02984.1"/>
    <property type="molecule type" value="Genomic_DNA"/>
</dbReference>
<dbReference type="CDD" id="cd00143">
    <property type="entry name" value="PP2Cc"/>
    <property type="match status" value="1"/>
</dbReference>
<evidence type="ECO:0000256" key="9">
    <source>
        <dbReference type="RuleBase" id="RU003465"/>
    </source>
</evidence>
<dbReference type="SUPFAM" id="SSF81606">
    <property type="entry name" value="PP2C-like"/>
    <property type="match status" value="1"/>
</dbReference>
<dbReference type="Proteomes" id="UP000187203">
    <property type="component" value="Unassembled WGS sequence"/>
</dbReference>
<name>A0A1R3K7F1_9ROSI</name>
<comment type="caution">
    <text evidence="11">The sequence shown here is derived from an EMBL/GenBank/DDBJ whole genome shotgun (WGS) entry which is preliminary data.</text>
</comment>
<dbReference type="Gene3D" id="3.60.40.10">
    <property type="entry name" value="PPM-type phosphatase domain"/>
    <property type="match status" value="1"/>
</dbReference>
<keyword evidence="4" id="KW-0479">Metal-binding</keyword>
<evidence type="ECO:0000313" key="11">
    <source>
        <dbReference type="EMBL" id="OMP02984.1"/>
    </source>
</evidence>
<keyword evidence="8" id="KW-0464">Manganese</keyword>
<dbReference type="InterPro" id="IPR001932">
    <property type="entry name" value="PPM-type_phosphatase-like_dom"/>
</dbReference>
<dbReference type="InterPro" id="IPR036457">
    <property type="entry name" value="PPM-type-like_dom_sf"/>
</dbReference>
<reference evidence="12" key="1">
    <citation type="submission" date="2013-09" db="EMBL/GenBank/DDBJ databases">
        <title>Corchorus olitorius genome sequencing.</title>
        <authorList>
            <person name="Alam M."/>
            <person name="Haque M.S."/>
            <person name="Islam M.S."/>
            <person name="Emdad E.M."/>
            <person name="Islam M.M."/>
            <person name="Ahmed B."/>
            <person name="Halim A."/>
            <person name="Hossen Q.M.M."/>
            <person name="Hossain M.Z."/>
            <person name="Ahmed R."/>
            <person name="Khan M.M."/>
            <person name="Islam R."/>
            <person name="Rashid M.M."/>
            <person name="Khan S.A."/>
            <person name="Rahman M.S."/>
            <person name="Alam M."/>
            <person name="Yahiya A.S."/>
            <person name="Khan M.S."/>
            <person name="Azam M.S."/>
            <person name="Haque T."/>
            <person name="Lashkar M.Z.H."/>
            <person name="Akhand A.I."/>
            <person name="Morshed G."/>
            <person name="Roy S."/>
            <person name="Uddin K.S."/>
            <person name="Rabeya T."/>
            <person name="Hossain A.S."/>
            <person name="Chowdhury A."/>
            <person name="Snigdha A.R."/>
            <person name="Mortoza M.S."/>
            <person name="Matin S.A."/>
            <person name="Hoque S.M.E."/>
            <person name="Islam M.K."/>
            <person name="Roy D.K."/>
            <person name="Haider R."/>
            <person name="Moosa M.M."/>
            <person name="Elias S.M."/>
            <person name="Hasan A.M."/>
            <person name="Jahan S."/>
            <person name="Shafiuddin M."/>
            <person name="Mahmood N."/>
            <person name="Shommy N.S."/>
        </authorList>
    </citation>
    <scope>NUCLEOTIDE SEQUENCE [LARGE SCALE GENOMIC DNA]</scope>
    <source>
        <strain evidence="12">cv. O-4</strain>
    </source>
</reference>
<accession>A0A1R3K7F1</accession>
<evidence type="ECO:0000256" key="5">
    <source>
        <dbReference type="ARBA" id="ARBA00022801"/>
    </source>
</evidence>
<dbReference type="GO" id="GO:0046872">
    <property type="term" value="F:metal ion binding"/>
    <property type="evidence" value="ECO:0007669"/>
    <property type="project" value="UniProtKB-KW"/>
</dbReference>
<organism evidence="11 12">
    <name type="scientific">Corchorus olitorius</name>
    <dbReference type="NCBI Taxonomy" id="93759"/>
    <lineage>
        <taxon>Eukaryota</taxon>
        <taxon>Viridiplantae</taxon>
        <taxon>Streptophyta</taxon>
        <taxon>Embryophyta</taxon>
        <taxon>Tracheophyta</taxon>
        <taxon>Spermatophyta</taxon>
        <taxon>Magnoliopsida</taxon>
        <taxon>eudicotyledons</taxon>
        <taxon>Gunneridae</taxon>
        <taxon>Pentapetalae</taxon>
        <taxon>rosids</taxon>
        <taxon>malvids</taxon>
        <taxon>Malvales</taxon>
        <taxon>Malvaceae</taxon>
        <taxon>Grewioideae</taxon>
        <taxon>Apeibeae</taxon>
        <taxon>Corchorus</taxon>
    </lineage>
</organism>
<keyword evidence="7 9" id="KW-0904">Protein phosphatase</keyword>